<dbReference type="AlphaFoldDB" id="A0A2R8AQV7"/>
<feature type="chain" id="PRO_5015311223" description="DUF2125 domain-containing protein" evidence="1">
    <location>
        <begin position="25"/>
        <end position="508"/>
    </location>
</feature>
<dbReference type="Proteomes" id="UP000244904">
    <property type="component" value="Unassembled WGS sequence"/>
</dbReference>
<dbReference type="InterPro" id="IPR018666">
    <property type="entry name" value="DUF2125"/>
</dbReference>
<sequence length="508" mass="52960">MLVKSRIFSTTALTGLLLAQSAAADITPAEVWDELHGYLEGFGYTVAATETASGADVSVTGITIATVLPENQGTVTVTVPDLTLVDLGDGSVSVEIASQSTMLISTEGADSEEVDVEVGLSMTDMETIVSGAPGDIVITQSAASVTASLLKLIVEGEEVGRDVVRVDMTMTDLASETTQSGDGMTVSDQVMTAGGLTYDLAFADPEGSGRGMLKGSISDLAFEGSTTIPEDFDETDPADMFRQGFAFDGGFEYAGGQSEFAFTEDDQTTNGKTSSDGGFFDIAVSAQSFLYSLGATGMSLDLFSPEIPLPIQANFEEAGLTISMPLAQSDAPEPFEFDVTLGGFTMSDLLWNIFDPGQVLPRDPATIAVNATGAVRLLLDVFDEAAMEAAGASDALPAEIDSLVLNTLTVEAAGASLTGTGAFTFDNTDTQTFDGLPRPIGSVDLSLIGGYGLLDKLVQLGFVPEQDAMGARMMIGMFAVPGDTEDSLKSKVEINDQAHILVNGQRIQ</sequence>
<evidence type="ECO:0000313" key="2">
    <source>
        <dbReference type="EMBL" id="SPF78442.1"/>
    </source>
</evidence>
<dbReference type="RefSeq" id="WP_108885083.1">
    <property type="nucleotide sequence ID" value="NZ_OMOJ01000001.1"/>
</dbReference>
<keyword evidence="3" id="KW-1185">Reference proteome</keyword>
<proteinExistence type="predicted"/>
<feature type="signal peptide" evidence="1">
    <location>
        <begin position="1"/>
        <end position="24"/>
    </location>
</feature>
<accession>A0A2R8AQV7</accession>
<evidence type="ECO:0000313" key="3">
    <source>
        <dbReference type="Proteomes" id="UP000244904"/>
    </source>
</evidence>
<evidence type="ECO:0000256" key="1">
    <source>
        <dbReference type="SAM" id="SignalP"/>
    </source>
</evidence>
<dbReference type="OrthoDB" id="7791409at2"/>
<organism evidence="2 3">
    <name type="scientific">Pseudoprimorskyibacter insulae</name>
    <dbReference type="NCBI Taxonomy" id="1695997"/>
    <lineage>
        <taxon>Bacteria</taxon>
        <taxon>Pseudomonadati</taxon>
        <taxon>Pseudomonadota</taxon>
        <taxon>Alphaproteobacteria</taxon>
        <taxon>Rhodobacterales</taxon>
        <taxon>Paracoccaceae</taxon>
        <taxon>Pseudoprimorskyibacter</taxon>
    </lineage>
</organism>
<dbReference type="Pfam" id="PF09898">
    <property type="entry name" value="DUF2125"/>
    <property type="match status" value="1"/>
</dbReference>
<dbReference type="EMBL" id="OMOJ01000001">
    <property type="protein sequence ID" value="SPF78442.1"/>
    <property type="molecule type" value="Genomic_DNA"/>
</dbReference>
<reference evidence="3" key="1">
    <citation type="submission" date="2018-03" db="EMBL/GenBank/DDBJ databases">
        <authorList>
            <person name="Rodrigo-Torres L."/>
            <person name="Arahal R. D."/>
            <person name="Lucena T."/>
        </authorList>
    </citation>
    <scope>NUCLEOTIDE SEQUENCE [LARGE SCALE GENOMIC DNA]</scope>
    <source>
        <strain evidence="3">CECT 8871</strain>
    </source>
</reference>
<evidence type="ECO:0008006" key="4">
    <source>
        <dbReference type="Google" id="ProtNLM"/>
    </source>
</evidence>
<gene>
    <name evidence="2" type="ORF">PRI8871_01045</name>
</gene>
<name>A0A2R8AQV7_9RHOB</name>
<protein>
    <recommendedName>
        <fullName evidence="4">DUF2125 domain-containing protein</fullName>
    </recommendedName>
</protein>
<keyword evidence="1" id="KW-0732">Signal</keyword>